<comment type="similarity">
    <text evidence="1">Belongs to the NDRG family.</text>
</comment>
<dbReference type="Gene3D" id="3.40.50.1820">
    <property type="entry name" value="alpha/beta hydrolase"/>
    <property type="match status" value="1"/>
</dbReference>
<reference evidence="4" key="4">
    <citation type="submission" date="2025-09" db="UniProtKB">
        <authorList>
            <consortium name="Ensembl"/>
        </authorList>
    </citation>
    <scope>IDENTIFICATION</scope>
</reference>
<evidence type="ECO:0000313" key="5">
    <source>
        <dbReference type="Proteomes" id="UP000265100"/>
    </source>
</evidence>
<dbReference type="PRINTS" id="PR00401">
    <property type="entry name" value="SH2DOMAIN"/>
</dbReference>
<dbReference type="STRING" id="8154.ENSACLP00000030527"/>
<gene>
    <name evidence="4" type="primary">ACTA2</name>
</gene>
<dbReference type="PANTHER" id="PTHR11034">
    <property type="entry name" value="N-MYC DOWNSTREAM REGULATED"/>
    <property type="match status" value="1"/>
</dbReference>
<name>A0A3P8QNA3_ASTCA</name>
<evidence type="ECO:0000313" key="4">
    <source>
        <dbReference type="Ensembl" id="ENSACLP00000030527.2"/>
    </source>
</evidence>
<dbReference type="SMART" id="SM00252">
    <property type="entry name" value="SH2"/>
    <property type="match status" value="1"/>
</dbReference>
<dbReference type="Gene3D" id="2.30.30.40">
    <property type="entry name" value="SH3 Domains"/>
    <property type="match status" value="1"/>
</dbReference>
<dbReference type="Pfam" id="PF03096">
    <property type="entry name" value="Ndr"/>
    <property type="match status" value="1"/>
</dbReference>
<dbReference type="Pfam" id="PF00017">
    <property type="entry name" value="SH2"/>
    <property type="match status" value="1"/>
</dbReference>
<dbReference type="InterPro" id="IPR029058">
    <property type="entry name" value="AB_hydrolase_fold"/>
</dbReference>
<dbReference type="Gene3D" id="3.30.505.10">
    <property type="entry name" value="SH2 domain"/>
    <property type="match status" value="1"/>
</dbReference>
<dbReference type="InterPro" id="IPR000980">
    <property type="entry name" value="SH2"/>
</dbReference>
<dbReference type="InterPro" id="IPR004142">
    <property type="entry name" value="NDRG"/>
</dbReference>
<protein>
    <recommendedName>
        <fullName evidence="3">SH2 domain-containing protein</fullName>
    </recommendedName>
</protein>
<dbReference type="OMA" id="CIGERLT"/>
<reference evidence="4 5" key="1">
    <citation type="submission" date="2018-05" db="EMBL/GenBank/DDBJ databases">
        <authorList>
            <person name="Datahose"/>
        </authorList>
    </citation>
    <scope>NUCLEOTIDE SEQUENCE</scope>
</reference>
<reference evidence="4" key="3">
    <citation type="submission" date="2025-08" db="UniProtKB">
        <authorList>
            <consortium name="Ensembl"/>
        </authorList>
    </citation>
    <scope>IDENTIFICATION</scope>
</reference>
<dbReference type="Bgee" id="ENSACLG00000020665">
    <property type="expression patterns" value="Expressed in spleen and 6 other cell types or tissues"/>
</dbReference>
<organism evidence="4 5">
    <name type="scientific">Astatotilapia calliptera</name>
    <name type="common">Eastern happy</name>
    <name type="synonym">Chromis callipterus</name>
    <dbReference type="NCBI Taxonomy" id="8154"/>
    <lineage>
        <taxon>Eukaryota</taxon>
        <taxon>Metazoa</taxon>
        <taxon>Chordata</taxon>
        <taxon>Craniata</taxon>
        <taxon>Vertebrata</taxon>
        <taxon>Euteleostomi</taxon>
        <taxon>Actinopterygii</taxon>
        <taxon>Neopterygii</taxon>
        <taxon>Teleostei</taxon>
        <taxon>Neoteleostei</taxon>
        <taxon>Acanthomorphata</taxon>
        <taxon>Ovalentaria</taxon>
        <taxon>Cichlomorphae</taxon>
        <taxon>Cichliformes</taxon>
        <taxon>Cichlidae</taxon>
        <taxon>African cichlids</taxon>
        <taxon>Pseudocrenilabrinae</taxon>
        <taxon>Haplochromini</taxon>
        <taxon>Astatotilapia</taxon>
    </lineage>
</organism>
<dbReference type="GeneTree" id="ENSGT00950000182872"/>
<dbReference type="Ensembl" id="ENSACLT00000031240.2">
    <property type="protein sequence ID" value="ENSACLP00000030527.2"/>
    <property type="gene ID" value="ENSACLG00000020577.2"/>
</dbReference>
<evidence type="ECO:0000256" key="1">
    <source>
        <dbReference type="ARBA" id="ARBA00005598"/>
    </source>
</evidence>
<dbReference type="InterPro" id="IPR036860">
    <property type="entry name" value="SH2_dom_sf"/>
</dbReference>
<dbReference type="SUPFAM" id="SSF55550">
    <property type="entry name" value="SH2 domain"/>
    <property type="match status" value="1"/>
</dbReference>
<proteinExistence type="inferred from homology"/>
<evidence type="ECO:0000259" key="3">
    <source>
        <dbReference type="PROSITE" id="PS50001"/>
    </source>
</evidence>
<reference evidence="5" key="2">
    <citation type="submission" date="2023-03" db="EMBL/GenBank/DDBJ databases">
        <authorList>
            <consortium name="Wellcome Sanger Institute Data Sharing"/>
        </authorList>
    </citation>
    <scope>NUCLEOTIDE SEQUENCE [LARGE SCALE GENOMIC DNA]</scope>
</reference>
<dbReference type="AlphaFoldDB" id="A0A3P8QNA3"/>
<evidence type="ECO:0000256" key="2">
    <source>
        <dbReference type="PROSITE-ProRule" id="PRU00191"/>
    </source>
</evidence>
<feature type="domain" description="SH2" evidence="3">
    <location>
        <begin position="345"/>
        <end position="443"/>
    </location>
</feature>
<dbReference type="SUPFAM" id="SSF53474">
    <property type="entry name" value="alpha/beta-Hydrolases"/>
    <property type="match status" value="1"/>
</dbReference>
<accession>A0A3P8QNA3</accession>
<dbReference type="Proteomes" id="UP000265100">
    <property type="component" value="Chromosome 5"/>
</dbReference>
<keyword evidence="5" id="KW-1185">Reference proteome</keyword>
<dbReference type="PROSITE" id="PS50001">
    <property type="entry name" value="SH2"/>
    <property type="match status" value="1"/>
</dbReference>
<keyword evidence="2" id="KW-0727">SH2 domain</keyword>
<dbReference type="FunFam" id="3.40.50.1820:FF:000006">
    <property type="entry name" value="NDRG family member 3"/>
    <property type="match status" value="1"/>
</dbReference>
<sequence>MLKPLNVFLCRSGVFKEHDIETPHGVLHVTMRGVPKGNRPIILTYHDIGLNHKSCFNTLFNYEDMQEITQHFAVVHVDAPGQQEGAPPFPTGYRYPTMDELAEMLPSVLTQVNSVIGIGVGAGAYILTRFALNNPSLVEGLVLINVDPCAEGWIDWAASKLSGWTSNLVDIVMAHHFSTDELTDNQELIQTYRLHIAQDINQDNLALFCGSYQYRRDLEIERPIVGLNEDTVNTLTCPALLVVGDTSPAVEAVVECNSRLNPTKTTLLKMADCGGLPQVVQPGKLAEAFKYFVQGMGYSNDECHLFISVFILTHSDGDFIMVRSTTTGRESYVPIEYTARVTDRWLFKGISRYKAVELLMRPNNQNGAFLIRESETSRDSYSLSILRRTSSSHQDCVKHYRISTLPNGWVYISPSLTFSTLHCMVEHYSETADGLCCRLAMPCFIQGLDNAEEARPIPITTRRPTIKWKEISRLSDHSLVSEGLREAIYSYLQMTEAGENSCWDT</sequence>